<dbReference type="Proteomes" id="UP001465755">
    <property type="component" value="Unassembled WGS sequence"/>
</dbReference>
<evidence type="ECO:0000313" key="3">
    <source>
        <dbReference type="Proteomes" id="UP001465755"/>
    </source>
</evidence>
<feature type="compositionally biased region" description="Basic and acidic residues" evidence="1">
    <location>
        <begin position="157"/>
        <end position="178"/>
    </location>
</feature>
<keyword evidence="3" id="KW-1185">Reference proteome</keyword>
<dbReference type="EMBL" id="JALJOQ010000034">
    <property type="protein sequence ID" value="KAK9807082.1"/>
    <property type="molecule type" value="Genomic_DNA"/>
</dbReference>
<feature type="region of interest" description="Disordered" evidence="1">
    <location>
        <begin position="384"/>
        <end position="452"/>
    </location>
</feature>
<dbReference type="AlphaFoldDB" id="A0AAW1PEV1"/>
<feature type="region of interest" description="Disordered" evidence="1">
    <location>
        <begin position="157"/>
        <end position="190"/>
    </location>
</feature>
<evidence type="ECO:0000313" key="2">
    <source>
        <dbReference type="EMBL" id="KAK9807082.1"/>
    </source>
</evidence>
<feature type="region of interest" description="Disordered" evidence="1">
    <location>
        <begin position="566"/>
        <end position="656"/>
    </location>
</feature>
<proteinExistence type="predicted"/>
<feature type="compositionally biased region" description="Polar residues" evidence="1">
    <location>
        <begin position="621"/>
        <end position="633"/>
    </location>
</feature>
<protein>
    <submittedName>
        <fullName evidence="2">Uncharacterized protein</fullName>
    </submittedName>
</protein>
<feature type="compositionally biased region" description="Basic and acidic residues" evidence="1">
    <location>
        <begin position="421"/>
        <end position="433"/>
    </location>
</feature>
<accession>A0AAW1PEV1</accession>
<name>A0AAW1PEV1_9CHLO</name>
<evidence type="ECO:0000256" key="1">
    <source>
        <dbReference type="SAM" id="MobiDB-lite"/>
    </source>
</evidence>
<feature type="region of interest" description="Disordered" evidence="1">
    <location>
        <begin position="727"/>
        <end position="817"/>
    </location>
</feature>
<feature type="region of interest" description="Disordered" evidence="1">
    <location>
        <begin position="206"/>
        <end position="255"/>
    </location>
</feature>
<feature type="compositionally biased region" description="Basic and acidic residues" evidence="1">
    <location>
        <begin position="566"/>
        <end position="576"/>
    </location>
</feature>
<comment type="caution">
    <text evidence="2">The sequence shown here is derived from an EMBL/GenBank/DDBJ whole genome shotgun (WGS) entry which is preliminary data.</text>
</comment>
<organism evidence="2 3">
    <name type="scientific">Symbiochloris irregularis</name>
    <dbReference type="NCBI Taxonomy" id="706552"/>
    <lineage>
        <taxon>Eukaryota</taxon>
        <taxon>Viridiplantae</taxon>
        <taxon>Chlorophyta</taxon>
        <taxon>core chlorophytes</taxon>
        <taxon>Trebouxiophyceae</taxon>
        <taxon>Trebouxiales</taxon>
        <taxon>Trebouxiaceae</taxon>
        <taxon>Symbiochloris</taxon>
    </lineage>
</organism>
<gene>
    <name evidence="2" type="ORF">WJX73_002202</name>
</gene>
<reference evidence="2 3" key="1">
    <citation type="journal article" date="2024" name="Nat. Commun.">
        <title>Phylogenomics reveals the evolutionary origins of lichenization in chlorophyte algae.</title>
        <authorList>
            <person name="Puginier C."/>
            <person name="Libourel C."/>
            <person name="Otte J."/>
            <person name="Skaloud P."/>
            <person name="Haon M."/>
            <person name="Grisel S."/>
            <person name="Petersen M."/>
            <person name="Berrin J.G."/>
            <person name="Delaux P.M."/>
            <person name="Dal Grande F."/>
            <person name="Keller J."/>
        </authorList>
    </citation>
    <scope>NUCLEOTIDE SEQUENCE [LARGE SCALE GENOMIC DNA]</scope>
    <source>
        <strain evidence="2 3">SAG 2036</strain>
    </source>
</reference>
<feature type="compositionally biased region" description="Basic residues" evidence="1">
    <location>
        <begin position="636"/>
        <end position="646"/>
    </location>
</feature>
<feature type="region of interest" description="Disordered" evidence="1">
    <location>
        <begin position="486"/>
        <end position="544"/>
    </location>
</feature>
<sequence length="857" mass="93898">MEEAPNQILPRGYHFAPALTMHNRSREEDVEEMDKPELKAYKLGEGRYSYNCVKLTIFKSFYPGDLSMQAIECQATVDHFEPDYMCSYLLRFKNEVRCNLNIVLVYDQPIAIKVNTPEWEALQEAGNRTLSCLPQQYLASVHEAERPLYAWPLVERHHCQPPPKKDRPNASPPKDDRKGKSKKCKQHGPCEGKILKPIERLGIWSGLEESKGKNKGKGKKQQPGSKRGRPSSSAAHQLSEDDFDDCSTGKKKVKDRKPYVPDLNAVRDAEGYDEEGLDINGFDRQGRDGTRFKNPSQMYVAIDEADGHVNAMRNGRTFRWLLIFSDLDHKVISMDVTQRFTVKSNNDALNGPAKVKLQCVLDNWEGWRTAADPNATVDNGLCIVPPAERNARPPRPPRPARRRYTSRSAASSPETSMDVSPVRRLEDSARSRSLDVSYSSSPDGQPQRQDVPLYRPQQVATGQSFAGVYAHNGSASVGPLQIGPQQTEEEVVWQAQQASADPLPLGPGQWQGAESSNPHAGMSCGSPQDSPGSGPAPEAGNGYFYSGPIEGFSSEEVRDIFRITDSASKKSSEDGSRGVPVQPPVKNNSSSPPGRQCDQAGPSIQMGDESFPYQVEGPSNGGTVNSESAVTQQPPKRGRGRPRKHTAPTASQLIPQAGQLAPEIVQLQSDDEPELFEGDKALDPEESDNHMEEEPAIDWDNIYLNLPPLPENAYTKDDKVWMDFLEEFGPPQAGNDDNAPLNDPACNDELPAANAAHAPPRGVSPHAPPAQPSGAHDNAANDSSPPEGIVDHGLLGPHSHMHSWDRQQQAQQSAPDGGCQFAYASILSQPSDDLARLLISEPAGLGQLDDAGGDLFF</sequence>